<dbReference type="AlphaFoldDB" id="X1KRH6"/>
<feature type="non-terminal residue" evidence="1">
    <location>
        <position position="40"/>
    </location>
</feature>
<gene>
    <name evidence="1" type="ORF">S06H3_19881</name>
</gene>
<reference evidence="1" key="1">
    <citation type="journal article" date="2014" name="Front. Microbiol.">
        <title>High frequency of phylogenetically diverse reductive dehalogenase-homologous genes in deep subseafloor sedimentary metagenomes.</title>
        <authorList>
            <person name="Kawai M."/>
            <person name="Futagami T."/>
            <person name="Toyoda A."/>
            <person name="Takaki Y."/>
            <person name="Nishi S."/>
            <person name="Hori S."/>
            <person name="Arai W."/>
            <person name="Tsubouchi T."/>
            <person name="Morono Y."/>
            <person name="Uchiyama I."/>
            <person name="Ito T."/>
            <person name="Fujiyama A."/>
            <person name="Inagaki F."/>
            <person name="Takami H."/>
        </authorList>
    </citation>
    <scope>NUCLEOTIDE SEQUENCE</scope>
    <source>
        <strain evidence="1">Expedition CK06-06</strain>
    </source>
</reference>
<protein>
    <submittedName>
        <fullName evidence="1">Uncharacterized protein</fullName>
    </submittedName>
</protein>
<proteinExistence type="predicted"/>
<comment type="caution">
    <text evidence="1">The sequence shown here is derived from an EMBL/GenBank/DDBJ whole genome shotgun (WGS) entry which is preliminary data.</text>
</comment>
<sequence length="40" mass="4919">MIQALDYYVWCRENLDWLEKYIRKFKPSLLPADKKLSDEV</sequence>
<evidence type="ECO:0000313" key="1">
    <source>
        <dbReference type="EMBL" id="GAI09682.1"/>
    </source>
</evidence>
<dbReference type="EMBL" id="BARV01010233">
    <property type="protein sequence ID" value="GAI09682.1"/>
    <property type="molecule type" value="Genomic_DNA"/>
</dbReference>
<name>X1KRH6_9ZZZZ</name>
<accession>X1KRH6</accession>
<organism evidence="1">
    <name type="scientific">marine sediment metagenome</name>
    <dbReference type="NCBI Taxonomy" id="412755"/>
    <lineage>
        <taxon>unclassified sequences</taxon>
        <taxon>metagenomes</taxon>
        <taxon>ecological metagenomes</taxon>
    </lineage>
</organism>